<reference evidence="2" key="1">
    <citation type="submission" date="2014-09" db="EMBL/GenBank/DDBJ databases">
        <authorList>
            <person name="Magalhaes I.L.F."/>
            <person name="Oliveira U."/>
            <person name="Santos F.R."/>
            <person name="Vidigal T.H.D.A."/>
            <person name="Brescovit A.D."/>
            <person name="Santos A.J."/>
        </authorList>
    </citation>
    <scope>NUCLEOTIDE SEQUENCE</scope>
    <source>
        <tissue evidence="2">Shoot tissue taken approximately 20 cm above the soil surface</tissue>
    </source>
</reference>
<proteinExistence type="predicted"/>
<dbReference type="AlphaFoldDB" id="A0A0A9DMX7"/>
<evidence type="ECO:0000256" key="1">
    <source>
        <dbReference type="SAM" id="MobiDB-lite"/>
    </source>
</evidence>
<accession>A0A0A9DMX7</accession>
<reference evidence="2" key="2">
    <citation type="journal article" date="2015" name="Data Brief">
        <title>Shoot transcriptome of the giant reed, Arundo donax.</title>
        <authorList>
            <person name="Barrero R.A."/>
            <person name="Guerrero F.D."/>
            <person name="Moolhuijzen P."/>
            <person name="Goolsby J.A."/>
            <person name="Tidwell J."/>
            <person name="Bellgard S.E."/>
            <person name="Bellgard M.I."/>
        </authorList>
    </citation>
    <scope>NUCLEOTIDE SEQUENCE</scope>
    <source>
        <tissue evidence="2">Shoot tissue taken approximately 20 cm above the soil surface</tissue>
    </source>
</reference>
<evidence type="ECO:0000313" key="2">
    <source>
        <dbReference type="EMBL" id="JAD87025.1"/>
    </source>
</evidence>
<name>A0A0A9DMX7_ARUDO</name>
<protein>
    <submittedName>
        <fullName evidence="2">Uncharacterized protein</fullName>
    </submittedName>
</protein>
<sequence>MVQAQASICQNNVSPLQTSHQFCKSPRDSGRKRSTACPVPTARALTPTALHNHGAQIWKNEGLGWERRSSLVTAMEQKELRRPGCWGGIGRNWAVENSAGDGAGLLVVAA</sequence>
<feature type="region of interest" description="Disordered" evidence="1">
    <location>
        <begin position="18"/>
        <end position="38"/>
    </location>
</feature>
<dbReference type="EMBL" id="GBRH01210870">
    <property type="protein sequence ID" value="JAD87025.1"/>
    <property type="molecule type" value="Transcribed_RNA"/>
</dbReference>
<organism evidence="2">
    <name type="scientific">Arundo donax</name>
    <name type="common">Giant reed</name>
    <name type="synonym">Donax arundinaceus</name>
    <dbReference type="NCBI Taxonomy" id="35708"/>
    <lineage>
        <taxon>Eukaryota</taxon>
        <taxon>Viridiplantae</taxon>
        <taxon>Streptophyta</taxon>
        <taxon>Embryophyta</taxon>
        <taxon>Tracheophyta</taxon>
        <taxon>Spermatophyta</taxon>
        <taxon>Magnoliopsida</taxon>
        <taxon>Liliopsida</taxon>
        <taxon>Poales</taxon>
        <taxon>Poaceae</taxon>
        <taxon>PACMAD clade</taxon>
        <taxon>Arundinoideae</taxon>
        <taxon>Arundineae</taxon>
        <taxon>Arundo</taxon>
    </lineage>
</organism>